<dbReference type="InterPro" id="IPR003347">
    <property type="entry name" value="JmjC_dom"/>
</dbReference>
<dbReference type="RefSeq" id="WP_119990231.1">
    <property type="nucleotide sequence ID" value="NZ_CP032489.1"/>
</dbReference>
<name>A0A386HTZ2_9BACT</name>
<gene>
    <name evidence="2" type="ORF">D6B99_15945</name>
</gene>
<keyword evidence="3" id="KW-1185">Reference proteome</keyword>
<dbReference type="Proteomes" id="UP000266118">
    <property type="component" value="Chromosome"/>
</dbReference>
<feature type="domain" description="JmjC" evidence="1">
    <location>
        <begin position="94"/>
        <end position="274"/>
    </location>
</feature>
<protein>
    <submittedName>
        <fullName evidence="2">Transcriptional regulator</fullName>
    </submittedName>
</protein>
<accession>A0A386HTZ2</accession>
<organism evidence="2 3">
    <name type="scientific">Arachidicoccus soli</name>
    <dbReference type="NCBI Taxonomy" id="2341117"/>
    <lineage>
        <taxon>Bacteria</taxon>
        <taxon>Pseudomonadati</taxon>
        <taxon>Bacteroidota</taxon>
        <taxon>Chitinophagia</taxon>
        <taxon>Chitinophagales</taxon>
        <taxon>Chitinophagaceae</taxon>
        <taxon>Arachidicoccus</taxon>
    </lineage>
</organism>
<reference evidence="2 3" key="1">
    <citation type="submission" date="2018-09" db="EMBL/GenBank/DDBJ databases">
        <title>Arachidicoccus sp. nov., a bacterium isolated from soil.</title>
        <authorList>
            <person name="Weon H.-Y."/>
            <person name="Kwon S.-W."/>
            <person name="Lee S.A."/>
        </authorList>
    </citation>
    <scope>NUCLEOTIDE SEQUENCE [LARGE SCALE GENOMIC DNA]</scope>
    <source>
        <strain evidence="2 3">KIS59-12</strain>
    </source>
</reference>
<evidence type="ECO:0000313" key="2">
    <source>
        <dbReference type="EMBL" id="AYD48971.1"/>
    </source>
</evidence>
<dbReference type="Pfam" id="PF13621">
    <property type="entry name" value="Cupin_8"/>
    <property type="match status" value="1"/>
</dbReference>
<sequence>MHLKSVDTVDDISPEDFKKNYYDTQTPIIIKNLAKKWPAYQKWDWDYFKEKVGPKKVGIYNNIKSDAFTPVNKADDYVLFGDYIDMIRKGPAEWRIFLFNIFSHAPELSKDFTWPSHLMKGFVKRAPMLFTGGEGAVTHMHFDIDLSHILHTQFIGRKRVLLFPYEQQHRLYRKPFEVLSLADYSHYYDNENSKVDYERFPALKLAEGYDLILEHGDTLFMPGGYWHHMEYLESGFAMSLRALNNSVSTFLKGVVNITAMRGIDTVMKKTRPQQWYNWKQRKIFAEAERELLESK</sequence>
<dbReference type="OrthoDB" id="2942327at2"/>
<dbReference type="Gene3D" id="2.60.120.650">
    <property type="entry name" value="Cupin"/>
    <property type="match status" value="1"/>
</dbReference>
<dbReference type="PROSITE" id="PS51184">
    <property type="entry name" value="JMJC"/>
    <property type="match status" value="1"/>
</dbReference>
<dbReference type="KEGG" id="ark:D6B99_15945"/>
<dbReference type="AlphaFoldDB" id="A0A386HTZ2"/>
<evidence type="ECO:0000313" key="3">
    <source>
        <dbReference type="Proteomes" id="UP000266118"/>
    </source>
</evidence>
<dbReference type="InterPro" id="IPR041667">
    <property type="entry name" value="Cupin_8"/>
</dbReference>
<dbReference type="PANTHER" id="PTHR12461:SF105">
    <property type="entry name" value="HYPOXIA-INDUCIBLE FACTOR 1-ALPHA INHIBITOR"/>
    <property type="match status" value="1"/>
</dbReference>
<dbReference type="EMBL" id="CP032489">
    <property type="protein sequence ID" value="AYD48971.1"/>
    <property type="molecule type" value="Genomic_DNA"/>
</dbReference>
<dbReference type="PANTHER" id="PTHR12461">
    <property type="entry name" value="HYPOXIA-INDUCIBLE FACTOR 1 ALPHA INHIBITOR-RELATED"/>
    <property type="match status" value="1"/>
</dbReference>
<evidence type="ECO:0000259" key="1">
    <source>
        <dbReference type="PROSITE" id="PS51184"/>
    </source>
</evidence>
<proteinExistence type="predicted"/>
<dbReference type="SUPFAM" id="SSF51197">
    <property type="entry name" value="Clavaminate synthase-like"/>
    <property type="match status" value="1"/>
</dbReference>